<dbReference type="STRING" id="1071383.J7S0K9"/>
<reference evidence="2" key="2">
    <citation type="submission" date="2012-08" db="EMBL/GenBank/DDBJ databases">
        <title>Genome sequence of Kazachstania naganishii.</title>
        <authorList>
            <person name="Gordon J.L."/>
            <person name="Armisen D."/>
            <person name="Proux-Wera E."/>
            <person name="OhEigeartaigh S.S."/>
            <person name="Byrne K.P."/>
            <person name="Wolfe K.H."/>
        </authorList>
    </citation>
    <scope>NUCLEOTIDE SEQUENCE [LARGE SCALE GENOMIC DNA]</scope>
    <source>
        <strain evidence="2">ATCC MYA-139 / BCRC 22969 / CBS 8797 / CCRC 22969 / KCTC 17520 / NBRC 10181 / NCYC 3082</strain>
    </source>
</reference>
<keyword evidence="2" id="KW-1185">Reference proteome</keyword>
<dbReference type="HOGENOM" id="CLU_004250_0_0_1"/>
<name>J7S0K9_HUIN7</name>
<accession>J7S0K9</accession>
<evidence type="ECO:0000313" key="1">
    <source>
        <dbReference type="EMBL" id="CCK71037.1"/>
    </source>
</evidence>
<reference evidence="1 2" key="1">
    <citation type="journal article" date="2011" name="Proc. Natl. Acad. Sci. U.S.A.">
        <title>Evolutionary erosion of yeast sex chromosomes by mating-type switching accidents.</title>
        <authorList>
            <person name="Gordon J.L."/>
            <person name="Armisen D."/>
            <person name="Proux-Wera E."/>
            <person name="Oheigeartaigh S.S."/>
            <person name="Byrne K.P."/>
            <person name="Wolfe K.H."/>
        </authorList>
    </citation>
    <scope>NUCLEOTIDE SEQUENCE [LARGE SCALE GENOMIC DNA]</scope>
    <source>
        <strain evidence="2">ATCC MYA-139 / BCRC 22969 / CBS 8797 / CCRC 22969 / KCTC 17520 / NBRC 10181 / NCYC 3082</strain>
    </source>
</reference>
<dbReference type="eggNOG" id="ENOG502R4DC">
    <property type="taxonomic scope" value="Eukaryota"/>
</dbReference>
<gene>
    <name evidence="1" type="primary">KNAG0F03750</name>
    <name evidence="1" type="ordered locus">KNAG_0F03750</name>
</gene>
<dbReference type="RefSeq" id="XP_022465283.1">
    <property type="nucleotide sequence ID" value="XM_022608826.1"/>
</dbReference>
<dbReference type="OrthoDB" id="4070435at2759"/>
<proteinExistence type="predicted"/>
<organism evidence="1 2">
    <name type="scientific">Huiozyma naganishii (strain ATCC MYA-139 / BCRC 22969 / CBS 8797 / KCTC 17520 / NBRC 10181 / NCYC 3082 / Yp74L-3)</name>
    <name type="common">Yeast</name>
    <name type="synonym">Kazachstania naganishii</name>
    <dbReference type="NCBI Taxonomy" id="1071383"/>
    <lineage>
        <taxon>Eukaryota</taxon>
        <taxon>Fungi</taxon>
        <taxon>Dikarya</taxon>
        <taxon>Ascomycota</taxon>
        <taxon>Saccharomycotina</taxon>
        <taxon>Saccharomycetes</taxon>
        <taxon>Saccharomycetales</taxon>
        <taxon>Saccharomycetaceae</taxon>
        <taxon>Huiozyma</taxon>
    </lineage>
</organism>
<dbReference type="GeneID" id="34526752"/>
<dbReference type="Proteomes" id="UP000006310">
    <property type="component" value="Chromosome 6"/>
</dbReference>
<evidence type="ECO:0000313" key="2">
    <source>
        <dbReference type="Proteomes" id="UP000006310"/>
    </source>
</evidence>
<dbReference type="EMBL" id="HE978319">
    <property type="protein sequence ID" value="CCK71037.1"/>
    <property type="molecule type" value="Genomic_DNA"/>
</dbReference>
<dbReference type="OMA" id="DCKTIRH"/>
<protein>
    <submittedName>
        <fullName evidence="1">Uncharacterized protein</fullName>
    </submittedName>
</protein>
<sequence>MNTLEHYESISCLKGDNVLEPGFTEVEDNYHFREEGKSMRIRNIDEVRHDICIPKKRPLLFYYVGMHKGTVGKWCFPFRYNTDALKYDTALGRDIKNDKRVPQDYSMFQCETSAAHVDPEHMNELPSRDPDTLDDSDIEMLAEQEMSRKKKPKMGSILKSDGTQLESTYLIVGEDFFQLSNSHLVTKLKGGIADCQVIRPSHPPSKELSSESCDDILLVMQDDGYLLSISPMKRYGQMKNPSKVLQYWNLGVGKKRKIIKNTFNENEFVVIDFESGVVKFFLFVSYWKIKLVNSLILDNAEIMTAIFCRNLNSVLVLSTIKADRIVYFVIEWNAQKNPRDKFISQVTDLQGIRIDGCIPFGNFQCLTYSEDRIQLLSISNIISGQPNSHIIKVSALRGIRHWFEDVGVIERLKYVHPNKFKDCQYSVLISTSTGTICCAVINQTDEVHFYALTRFKGLRNICVCKEQPNEMNLYNIALSSFNRTVILTINLHELVPLPLNSTSFSYPSPESIHSKRTINAGSNPNGKLVPVPSKNEVWIGSSSSLLQLSPVFEISQRKTKQCAPLIETFQVFTKIEYIPGNALVGKQMVWGTDNFSMTKCFALEKEGEETYLVELFDLLPAYSTATLFIKIYNDFVIQIVSNSVLVKSFEGAGETKVIFQSADGFDGAVFDSDKVILWNIEKKSVFYIDDLRLGDKCEVRRSEYFNPILERNQTKDFEIQINHSFINDSRDCYGDYSQIDETLATKQLYVILKSDEMIYYTQWSDFLGPAPFKNGKSLLNEDRATKLVFCNPYFLCFMGYNPDASINIKVGTLHSKWVRNDIHLPSFNIGENIQMKRMNDHCVLLFTSQRVFLIRNNQSTFQCEEVKLPYQGSNNYISDITFDEKGTNLFILYGDGMQIVHLTYITWNKNDYLLRNTRCINKDFVYLDKLSRMLVLNKDNKDWYCLKLETGKIVPLPTNDLEGDKIQSIVEVPSLEGDSNLIIVFQSMIKYVKLVTKGRKIKVKEVASFKVNSLLKSRICVNPEKGTIVILEVNSQQDIFHQFLVGQDSLIPMHTMSFYGKGEVTDFLVCGNNIIVSVDRSETLWVIKNFNGSEVLTNEKCLDGQLIQLPAPKAHLSKLVQINESTFAANFDEPFSRDDVSKLALYDIRNVRKRTGLTIALSQLSVESSIFENFLDKEISLEFNDGDINGKTLQYETLSPEDPYFCPKSPTNQPDFHIFLGFYLMKGRKPYSPYEPLDRDGNQRLYGNNYFRADTQDQWGTALYYILKFDRRIADMSFDYQNQILSLLTYDQSLIQFGTKLISSGGSNPFLEYCELPETVVKNACYDVAPVDSTTKGTEPSNTVYLPIDSYGRRKLR</sequence>
<dbReference type="KEGG" id="kng:KNAG_0F03750"/>